<dbReference type="InterPro" id="IPR036322">
    <property type="entry name" value="WD40_repeat_dom_sf"/>
</dbReference>
<protein>
    <submittedName>
        <fullName evidence="1">Uncharacterized protein</fullName>
    </submittedName>
</protein>
<dbReference type="Gene3D" id="2.130.10.10">
    <property type="entry name" value="YVTN repeat-like/Quinoprotein amine dehydrogenase"/>
    <property type="match status" value="1"/>
</dbReference>
<gene>
    <name evidence="1" type="primary">Contig13852.g14779</name>
    <name evidence="1" type="ORF">STYLEM_13889</name>
</gene>
<dbReference type="InParanoid" id="A0A078AS77"/>
<keyword evidence="2" id="KW-1185">Reference proteome</keyword>
<sequence length="425" mass="49553">MEITTNNGQQLFCYSLGSTLGILQYFTQARARLFLSTLSKFTRQFYEKQENNVFRSCIPTVFSARIKHRKTIKGGEDRFIVKVLHLRDDLFVIGYASNEIVIKNLENGETVDQIQIENEEQPLADLDIYNHSEMHILAGYRGDHCYLINFKTRSVNQFQHYLPQPLSLLQYLQHFPGHNFVTVSKGGVYRIWDSGLVPREIAKFHPLQYITEIHRPFQIFVELENNQQNSLGYEGNGVPQTMMAFVLQGKNMQHRVCLYNYFGLNSEKNSYQAISIEGQLIHCLKQMQTSYLAVSTDKELRIYDILNQNLIRSINTNQPMQFLIRVNPKEFNFELGMIGEACIGYSYKTFYECGVSIGPGPHMQEFQFQVLRELEEQRKRKIFELKEKPNAIISYCQVERGNQNYLIVSPREEQDTIIIFKVSLQ</sequence>
<proteinExistence type="predicted"/>
<dbReference type="EMBL" id="CCKQ01013182">
    <property type="protein sequence ID" value="CDW84821.1"/>
    <property type="molecule type" value="Genomic_DNA"/>
</dbReference>
<dbReference type="OrthoDB" id="10527918at2759"/>
<dbReference type="SUPFAM" id="SSF50978">
    <property type="entry name" value="WD40 repeat-like"/>
    <property type="match status" value="1"/>
</dbReference>
<dbReference type="AlphaFoldDB" id="A0A078AS77"/>
<organism evidence="1 2">
    <name type="scientific">Stylonychia lemnae</name>
    <name type="common">Ciliate</name>
    <dbReference type="NCBI Taxonomy" id="5949"/>
    <lineage>
        <taxon>Eukaryota</taxon>
        <taxon>Sar</taxon>
        <taxon>Alveolata</taxon>
        <taxon>Ciliophora</taxon>
        <taxon>Intramacronucleata</taxon>
        <taxon>Spirotrichea</taxon>
        <taxon>Stichotrichia</taxon>
        <taxon>Sporadotrichida</taxon>
        <taxon>Oxytrichidae</taxon>
        <taxon>Stylonychinae</taxon>
        <taxon>Stylonychia</taxon>
    </lineage>
</organism>
<evidence type="ECO:0000313" key="1">
    <source>
        <dbReference type="EMBL" id="CDW84821.1"/>
    </source>
</evidence>
<evidence type="ECO:0000313" key="2">
    <source>
        <dbReference type="Proteomes" id="UP000039865"/>
    </source>
</evidence>
<accession>A0A078AS77</accession>
<reference evidence="1 2" key="1">
    <citation type="submission" date="2014-06" db="EMBL/GenBank/DDBJ databases">
        <authorList>
            <person name="Swart Estienne"/>
        </authorList>
    </citation>
    <scope>NUCLEOTIDE SEQUENCE [LARGE SCALE GENOMIC DNA]</scope>
    <source>
        <strain evidence="1 2">130c</strain>
    </source>
</reference>
<name>A0A078AS77_STYLE</name>
<dbReference type="InterPro" id="IPR015943">
    <property type="entry name" value="WD40/YVTN_repeat-like_dom_sf"/>
</dbReference>
<dbReference type="Proteomes" id="UP000039865">
    <property type="component" value="Unassembled WGS sequence"/>
</dbReference>